<organism evidence="2 3">
    <name type="scientific">Flammeovirga aprica JL-4</name>
    <dbReference type="NCBI Taxonomy" id="694437"/>
    <lineage>
        <taxon>Bacteria</taxon>
        <taxon>Pseudomonadati</taxon>
        <taxon>Bacteroidota</taxon>
        <taxon>Cytophagia</taxon>
        <taxon>Cytophagales</taxon>
        <taxon>Flammeovirgaceae</taxon>
        <taxon>Flammeovirga</taxon>
    </lineage>
</organism>
<dbReference type="RefSeq" id="WP_169659966.1">
    <property type="nucleotide sequence ID" value="NZ_JABANE010000113.1"/>
</dbReference>
<gene>
    <name evidence="2" type="ORF">HHU12_27595</name>
</gene>
<keyword evidence="3" id="KW-1185">Reference proteome</keyword>
<evidence type="ECO:0000313" key="3">
    <source>
        <dbReference type="Proteomes" id="UP000576082"/>
    </source>
</evidence>
<accession>A0A7X9RZS0</accession>
<name>A0A7X9RZS0_9BACT</name>
<feature type="chain" id="PRO_5031067756" evidence="1">
    <location>
        <begin position="20"/>
        <end position="161"/>
    </location>
</feature>
<comment type="caution">
    <text evidence="2">The sequence shown here is derived from an EMBL/GenBank/DDBJ whole genome shotgun (WGS) entry which is preliminary data.</text>
</comment>
<dbReference type="EMBL" id="JABANE010000113">
    <property type="protein sequence ID" value="NME71760.1"/>
    <property type="molecule type" value="Genomic_DNA"/>
</dbReference>
<dbReference type="AlphaFoldDB" id="A0A7X9RZS0"/>
<keyword evidence="1" id="KW-0732">Signal</keyword>
<evidence type="ECO:0000313" key="2">
    <source>
        <dbReference type="EMBL" id="NME71760.1"/>
    </source>
</evidence>
<proteinExistence type="predicted"/>
<reference evidence="2 3" key="1">
    <citation type="submission" date="2020-04" db="EMBL/GenBank/DDBJ databases">
        <title>Flammeovirga sp. SR4, a novel species isolated from seawater.</title>
        <authorList>
            <person name="Wang X."/>
        </authorList>
    </citation>
    <scope>NUCLEOTIDE SEQUENCE [LARGE SCALE GENOMIC DNA]</scope>
    <source>
        <strain evidence="2 3">ATCC 23126</strain>
    </source>
</reference>
<sequence>MKKFFVLPLLLLLQNYAHAQSLLGYSLLQKTTPLEIIADSVSLNGISGTLECESIYANNKKSVRKIYQIKFMAYKYYFSEAEIQNMIQFLDKKYGLSLVEKGEYNGYCDYGYQHKGINYCFASERNYILFVMKDAEFYDKRRKTLLKQSLKKHSHTTKFRS</sequence>
<protein>
    <submittedName>
        <fullName evidence="2">Uncharacterized protein</fullName>
    </submittedName>
</protein>
<dbReference type="Proteomes" id="UP000576082">
    <property type="component" value="Unassembled WGS sequence"/>
</dbReference>
<evidence type="ECO:0000256" key="1">
    <source>
        <dbReference type="SAM" id="SignalP"/>
    </source>
</evidence>
<feature type="signal peptide" evidence="1">
    <location>
        <begin position="1"/>
        <end position="19"/>
    </location>
</feature>